<dbReference type="Proteomes" id="UP000008177">
    <property type="component" value="Unplaced contigs"/>
</dbReference>
<dbReference type="HOGENOM" id="CLU_2996332_0_0_1"/>
<accession>G2YUT8</accession>
<protein>
    <submittedName>
        <fullName evidence="1">Uncharacterized protein</fullName>
    </submittedName>
</protein>
<name>G2YUT8_BOTF4</name>
<dbReference type="EMBL" id="FQ790354">
    <property type="protein sequence ID" value="CCD55386.1"/>
    <property type="molecule type" value="Genomic_DNA"/>
</dbReference>
<dbReference type="InParanoid" id="G2YUT8"/>
<evidence type="ECO:0000313" key="2">
    <source>
        <dbReference type="Proteomes" id="UP000008177"/>
    </source>
</evidence>
<proteinExistence type="predicted"/>
<dbReference type="AlphaFoldDB" id="G2YUT8"/>
<sequence length="57" mass="6606">MLSGHSRMQCSVSLRPKLYKKMMVKNLYRNQSLVNSAQRPALTQQNSGTTWNMITYL</sequence>
<gene>
    <name evidence="1" type="ORF">BofuT4_P157820.1</name>
</gene>
<evidence type="ECO:0000313" key="1">
    <source>
        <dbReference type="EMBL" id="CCD55386.1"/>
    </source>
</evidence>
<organism evidence="1 2">
    <name type="scientific">Botryotinia fuckeliana (strain T4)</name>
    <name type="common">Noble rot fungus</name>
    <name type="synonym">Botrytis cinerea</name>
    <dbReference type="NCBI Taxonomy" id="999810"/>
    <lineage>
        <taxon>Eukaryota</taxon>
        <taxon>Fungi</taxon>
        <taxon>Dikarya</taxon>
        <taxon>Ascomycota</taxon>
        <taxon>Pezizomycotina</taxon>
        <taxon>Leotiomycetes</taxon>
        <taxon>Helotiales</taxon>
        <taxon>Sclerotiniaceae</taxon>
        <taxon>Botrytis</taxon>
    </lineage>
</organism>
<reference evidence="2" key="1">
    <citation type="journal article" date="2011" name="PLoS Genet.">
        <title>Genomic analysis of the necrotrophic fungal pathogens Sclerotinia sclerotiorum and Botrytis cinerea.</title>
        <authorList>
            <person name="Amselem J."/>
            <person name="Cuomo C.A."/>
            <person name="van Kan J.A."/>
            <person name="Viaud M."/>
            <person name="Benito E.P."/>
            <person name="Couloux A."/>
            <person name="Coutinho P.M."/>
            <person name="de Vries R.P."/>
            <person name="Dyer P.S."/>
            <person name="Fillinger S."/>
            <person name="Fournier E."/>
            <person name="Gout L."/>
            <person name="Hahn M."/>
            <person name="Kohn L."/>
            <person name="Lapalu N."/>
            <person name="Plummer K.M."/>
            <person name="Pradier J.M."/>
            <person name="Quevillon E."/>
            <person name="Sharon A."/>
            <person name="Simon A."/>
            <person name="ten Have A."/>
            <person name="Tudzynski B."/>
            <person name="Tudzynski P."/>
            <person name="Wincker P."/>
            <person name="Andrew M."/>
            <person name="Anthouard V."/>
            <person name="Beever R.E."/>
            <person name="Beffa R."/>
            <person name="Benoit I."/>
            <person name="Bouzid O."/>
            <person name="Brault B."/>
            <person name="Chen Z."/>
            <person name="Choquer M."/>
            <person name="Collemare J."/>
            <person name="Cotton P."/>
            <person name="Danchin E.G."/>
            <person name="Da Silva C."/>
            <person name="Gautier A."/>
            <person name="Giraud C."/>
            <person name="Giraud T."/>
            <person name="Gonzalez C."/>
            <person name="Grossetete S."/>
            <person name="Guldener U."/>
            <person name="Henrissat B."/>
            <person name="Howlett B.J."/>
            <person name="Kodira C."/>
            <person name="Kretschmer M."/>
            <person name="Lappartient A."/>
            <person name="Leroch M."/>
            <person name="Levis C."/>
            <person name="Mauceli E."/>
            <person name="Neuveglise C."/>
            <person name="Oeser B."/>
            <person name="Pearson M."/>
            <person name="Poulain J."/>
            <person name="Poussereau N."/>
            <person name="Quesneville H."/>
            <person name="Rascle C."/>
            <person name="Schumacher J."/>
            <person name="Segurens B."/>
            <person name="Sexton A."/>
            <person name="Silva E."/>
            <person name="Sirven C."/>
            <person name="Soanes D.M."/>
            <person name="Talbot N.J."/>
            <person name="Templeton M."/>
            <person name="Yandava C."/>
            <person name="Yarden O."/>
            <person name="Zeng Q."/>
            <person name="Rollins J.A."/>
            <person name="Lebrun M.H."/>
            <person name="Dickman M."/>
        </authorList>
    </citation>
    <scope>NUCLEOTIDE SEQUENCE [LARGE SCALE GENOMIC DNA]</scope>
    <source>
        <strain evidence="2">T4</strain>
    </source>
</reference>